<accession>A0A853CCZ4</accession>
<feature type="compositionally biased region" description="Basic and acidic residues" evidence="1">
    <location>
        <begin position="1"/>
        <end position="10"/>
    </location>
</feature>
<keyword evidence="2" id="KW-0812">Transmembrane</keyword>
<feature type="region of interest" description="Disordered" evidence="1">
    <location>
        <begin position="1"/>
        <end position="253"/>
    </location>
</feature>
<keyword evidence="4" id="KW-1185">Reference proteome</keyword>
<feature type="transmembrane region" description="Helical" evidence="2">
    <location>
        <begin position="281"/>
        <end position="303"/>
    </location>
</feature>
<dbReference type="EMBL" id="JACBZT010000001">
    <property type="protein sequence ID" value="NYJ04906.1"/>
    <property type="molecule type" value="Genomic_DNA"/>
</dbReference>
<organism evidence="3 4">
    <name type="scientific">Petropleomorpha daqingensis</name>
    <dbReference type="NCBI Taxonomy" id="2026353"/>
    <lineage>
        <taxon>Bacteria</taxon>
        <taxon>Bacillati</taxon>
        <taxon>Actinomycetota</taxon>
        <taxon>Actinomycetes</taxon>
        <taxon>Geodermatophilales</taxon>
        <taxon>Geodermatophilaceae</taxon>
        <taxon>Petropleomorpha</taxon>
    </lineage>
</organism>
<comment type="caution">
    <text evidence="3">The sequence shown here is derived from an EMBL/GenBank/DDBJ whole genome shotgun (WGS) entry which is preliminary data.</text>
</comment>
<feature type="transmembrane region" description="Helical" evidence="2">
    <location>
        <begin position="309"/>
        <end position="329"/>
    </location>
</feature>
<dbReference type="RefSeq" id="WP_246323769.1">
    <property type="nucleotide sequence ID" value="NZ_JACBZT010000001.1"/>
</dbReference>
<feature type="transmembrane region" description="Helical" evidence="2">
    <location>
        <begin position="341"/>
        <end position="363"/>
    </location>
</feature>
<keyword evidence="2" id="KW-0472">Membrane</keyword>
<evidence type="ECO:0000313" key="4">
    <source>
        <dbReference type="Proteomes" id="UP000541969"/>
    </source>
</evidence>
<name>A0A853CCZ4_9ACTN</name>
<feature type="compositionally biased region" description="Basic and acidic residues" evidence="1">
    <location>
        <begin position="104"/>
        <end position="201"/>
    </location>
</feature>
<evidence type="ECO:0000256" key="2">
    <source>
        <dbReference type="SAM" id="Phobius"/>
    </source>
</evidence>
<protein>
    <submittedName>
        <fullName evidence="3">Uncharacterized protein</fullName>
    </submittedName>
</protein>
<dbReference type="Proteomes" id="UP000541969">
    <property type="component" value="Unassembled WGS sequence"/>
</dbReference>
<feature type="compositionally biased region" description="Basic and acidic residues" evidence="1">
    <location>
        <begin position="33"/>
        <end position="48"/>
    </location>
</feature>
<keyword evidence="2" id="KW-1133">Transmembrane helix</keyword>
<proteinExistence type="predicted"/>
<sequence length="364" mass="40295">MAEPRRDPETGGRSLAEILREAGIESPTRGRRRRDDPDDTGIRQRGQEDPGDTGRVGGRPYGRRASDLRIAEPPAQRAADPSTAAIPNMRPSGKPEVPGAETSAVRERRPDERRPDERRPDDRRTERRPEDRRTERRPDERRAADRRATERRPDDRRAADRRRADVPVAEDRRVADRRQADRRLDDRRRPEGRRLAAEHLGEAAPVDRPLESRPVEARPERPAGDRRAAPAAAEERRRVPAPARPLDDNPVTGPIPIVTDDVEAEDLDSTPKESALAWLRFAGELVIALAAGVGIYFLFTVIWEMLPHLAVLVSPLAVTGLVAGVGAYRHKMHRDPVGPKLLAVLVFAGVLLTVAPAAGLLAAG</sequence>
<evidence type="ECO:0000256" key="1">
    <source>
        <dbReference type="SAM" id="MobiDB-lite"/>
    </source>
</evidence>
<reference evidence="3 4" key="1">
    <citation type="submission" date="2020-07" db="EMBL/GenBank/DDBJ databases">
        <title>Sequencing the genomes of 1000 actinobacteria strains.</title>
        <authorList>
            <person name="Klenk H.-P."/>
        </authorList>
    </citation>
    <scope>NUCLEOTIDE SEQUENCE [LARGE SCALE GENOMIC DNA]</scope>
    <source>
        <strain evidence="3 4">DSM 104001</strain>
    </source>
</reference>
<gene>
    <name evidence="3" type="ORF">GGQ55_001184</name>
</gene>
<dbReference type="AlphaFoldDB" id="A0A853CCZ4"/>
<feature type="compositionally biased region" description="Basic and acidic residues" evidence="1">
    <location>
        <begin position="208"/>
        <end position="238"/>
    </location>
</feature>
<evidence type="ECO:0000313" key="3">
    <source>
        <dbReference type="EMBL" id="NYJ04906.1"/>
    </source>
</evidence>